<feature type="compositionally biased region" description="Acidic residues" evidence="1">
    <location>
        <begin position="197"/>
        <end position="218"/>
    </location>
</feature>
<protein>
    <submittedName>
        <fullName evidence="2">Uncharacterized protein</fullName>
    </submittedName>
</protein>
<organism evidence="2 3">
    <name type="scientific">Moniliophthora roreri</name>
    <name type="common">Frosty pod rot fungus</name>
    <name type="synonym">Monilia roreri</name>
    <dbReference type="NCBI Taxonomy" id="221103"/>
    <lineage>
        <taxon>Eukaryota</taxon>
        <taxon>Fungi</taxon>
        <taxon>Dikarya</taxon>
        <taxon>Basidiomycota</taxon>
        <taxon>Agaricomycotina</taxon>
        <taxon>Agaricomycetes</taxon>
        <taxon>Agaricomycetidae</taxon>
        <taxon>Agaricales</taxon>
        <taxon>Marasmiineae</taxon>
        <taxon>Marasmiaceae</taxon>
        <taxon>Moniliophthora</taxon>
    </lineage>
</organism>
<sequence>MSWASFMHKYHTASMVFNALLNQGLWSSYSFLPEDNDFAFGFLDPALVVHACHLILCFSAGQTNDFLHTEKLTATHPLEETSDWCEYYVNIFADQDMFMCYCGGGIGHLDVVATEKLLDDCEADSEVGDNSTQEEAQFLNQIHATFERDLALEQCNMADHSNITYEHGSDTESSPLATNSDAESSSDSDDAKHSESDGDNDEDSECSLSEEDTGYGDW</sequence>
<gene>
    <name evidence="2" type="ORF">WG66_8229</name>
</gene>
<proteinExistence type="predicted"/>
<evidence type="ECO:0000313" key="3">
    <source>
        <dbReference type="Proteomes" id="UP000054988"/>
    </source>
</evidence>
<dbReference type="eggNOG" id="ENOG502RD34">
    <property type="taxonomic scope" value="Eukaryota"/>
</dbReference>
<accession>A0A0W0FSA5</accession>
<evidence type="ECO:0000256" key="1">
    <source>
        <dbReference type="SAM" id="MobiDB-lite"/>
    </source>
</evidence>
<comment type="caution">
    <text evidence="2">The sequence shown here is derived from an EMBL/GenBank/DDBJ whole genome shotgun (WGS) entry which is preliminary data.</text>
</comment>
<evidence type="ECO:0000313" key="2">
    <source>
        <dbReference type="EMBL" id="KTB39202.1"/>
    </source>
</evidence>
<name>A0A0W0FSA5_MONRR</name>
<reference evidence="2 3" key="1">
    <citation type="submission" date="2015-12" db="EMBL/GenBank/DDBJ databases">
        <title>Draft genome sequence of Moniliophthora roreri, the causal agent of frosty pod rot of cacao.</title>
        <authorList>
            <person name="Aime M.C."/>
            <person name="Diaz-Valderrama J.R."/>
            <person name="Kijpornyongpan T."/>
            <person name="Phillips-Mora W."/>
        </authorList>
    </citation>
    <scope>NUCLEOTIDE SEQUENCE [LARGE SCALE GENOMIC DNA]</scope>
    <source>
        <strain evidence="2 3">MCA 2952</strain>
    </source>
</reference>
<dbReference type="AlphaFoldDB" id="A0A0W0FSA5"/>
<feature type="region of interest" description="Disordered" evidence="1">
    <location>
        <begin position="163"/>
        <end position="218"/>
    </location>
</feature>
<dbReference type="EMBL" id="LATX01001701">
    <property type="protein sequence ID" value="KTB39202.1"/>
    <property type="molecule type" value="Genomic_DNA"/>
</dbReference>
<dbReference type="Proteomes" id="UP000054988">
    <property type="component" value="Unassembled WGS sequence"/>
</dbReference>